<dbReference type="HOGENOM" id="CLU_027269_1_1_5"/>
<dbReference type="Pfam" id="PF06863">
    <property type="entry name" value="DUF1254"/>
    <property type="match status" value="1"/>
</dbReference>
<dbReference type="InterPro" id="IPR006311">
    <property type="entry name" value="TAT_signal"/>
</dbReference>
<dbReference type="PIR" id="E87561">
    <property type="entry name" value="E87561"/>
</dbReference>
<dbReference type="BioCyc" id="CAULO:CC2518-MONOMER"/>
<dbReference type="SMR" id="Q9A5D2"/>
<dbReference type="PATRIC" id="fig|190650.5.peg.2534"/>
<dbReference type="Pfam" id="PF06742">
    <property type="entry name" value="DUF1214"/>
    <property type="match status" value="1"/>
</dbReference>
<accession>Q9A5D2</accession>
<organism evidence="3 4">
    <name type="scientific">Caulobacter vibrioides (strain ATCC 19089 / CIP 103742 / CB 15)</name>
    <name type="common">Caulobacter crescentus</name>
    <dbReference type="NCBI Taxonomy" id="190650"/>
    <lineage>
        <taxon>Bacteria</taxon>
        <taxon>Pseudomonadati</taxon>
        <taxon>Pseudomonadota</taxon>
        <taxon>Alphaproteobacteria</taxon>
        <taxon>Caulobacterales</taxon>
        <taxon>Caulobacteraceae</taxon>
        <taxon>Caulobacter</taxon>
    </lineage>
</organism>
<dbReference type="SUPFAM" id="SSF160935">
    <property type="entry name" value="VPA0735-like"/>
    <property type="match status" value="1"/>
</dbReference>
<dbReference type="eggNOG" id="COG5361">
    <property type="taxonomic scope" value="Bacteria"/>
</dbReference>
<sequence>MRRPAFNCSQTNVGEGGMNRREWLAMAGALGLSPAFVSAVQAAEGDAKAARDAYLYALPLIEMATTRARLLKNPGAAINALAHTRTLSDHKARWVTTPNNDTLYSSAFLDLTKGPVTLTIPSLGQRYYSVAVMDMFTNNNVVLSTRTVGGEGGTFTLVGPGQASSGPNPTRIATPHAWLLIRTLTDGGEDLVAAHKAQDGFSLKGPAGAPVAAYAARDAKPVDYFATARALLASNPAPPTDLRILKRTAAFLGAGPFDEAAAATGVQQARMITLLAQGRQTFINGWSSPRANLGDYGQDYVYRAIVALQGLGALPVAEAMYMKAAGDDGSGTFAGEGLYRLTLPAQLPLDGFWSLSMYEATADGQFFFTDNPIHRYTIGDRTKGLQRNADGSLDIWIGRSDPGGDKTANWLPAPAAGPFALYLRAYLPKAEMLDGRFRFPAIVKV</sequence>
<proteinExistence type="predicted"/>
<dbReference type="KEGG" id="ccr:CC_2518"/>
<feature type="domain" description="DUF1254" evidence="2">
    <location>
        <begin position="78"/>
        <end position="204"/>
    </location>
</feature>
<dbReference type="InterPro" id="IPR010621">
    <property type="entry name" value="DUF1214"/>
</dbReference>
<name>Q9A5D2_CAUVC</name>
<keyword evidence="4" id="KW-1185">Reference proteome</keyword>
<dbReference type="STRING" id="190650.CC_2518"/>
<dbReference type="PROSITE" id="PS51318">
    <property type="entry name" value="TAT"/>
    <property type="match status" value="1"/>
</dbReference>
<gene>
    <name evidence="3" type="ordered locus">CC_2518</name>
</gene>
<protein>
    <recommendedName>
        <fullName evidence="5">Phosphatidylserine decarboxylase</fullName>
    </recommendedName>
</protein>
<dbReference type="Gene3D" id="2.60.40.1610">
    <property type="entry name" value="Domain of unknown function DUF1254"/>
    <property type="match status" value="1"/>
</dbReference>
<evidence type="ECO:0008006" key="5">
    <source>
        <dbReference type="Google" id="ProtNLM"/>
    </source>
</evidence>
<dbReference type="InterPro" id="IPR037050">
    <property type="entry name" value="DUF1254_sf"/>
</dbReference>
<evidence type="ECO:0000313" key="4">
    <source>
        <dbReference type="Proteomes" id="UP000001816"/>
    </source>
</evidence>
<dbReference type="PANTHER" id="PTHR36509">
    <property type="entry name" value="BLL3101 PROTEIN"/>
    <property type="match status" value="1"/>
</dbReference>
<dbReference type="InterPro" id="IPR037049">
    <property type="entry name" value="DUF1214_C_sf"/>
</dbReference>
<dbReference type="PANTHER" id="PTHR36509:SF2">
    <property type="entry name" value="BLL3101 PROTEIN"/>
    <property type="match status" value="1"/>
</dbReference>
<dbReference type="Proteomes" id="UP000001816">
    <property type="component" value="Chromosome"/>
</dbReference>
<dbReference type="EMBL" id="AE005673">
    <property type="protein sequence ID" value="AAK24489.1"/>
    <property type="molecule type" value="Genomic_DNA"/>
</dbReference>
<reference evidence="3 4" key="1">
    <citation type="journal article" date="2001" name="Proc. Natl. Acad. Sci. U.S.A.">
        <title>Complete genome sequence of Caulobacter crescentus.</title>
        <authorList>
            <person name="Nierman W.C."/>
            <person name="Feldblyum T.V."/>
            <person name="Laub M.T."/>
            <person name="Paulsen I.T."/>
            <person name="Nelson K.E."/>
            <person name="Eisen J.A."/>
            <person name="Heidelberg J.F."/>
            <person name="Alley M.R."/>
            <person name="Ohta N."/>
            <person name="Maddock J.R."/>
            <person name="Potocka I."/>
            <person name="Nelson W.C."/>
            <person name="Newton A."/>
            <person name="Stephens C."/>
            <person name="Phadke N.D."/>
            <person name="Ely B."/>
            <person name="DeBoy R.T."/>
            <person name="Dodson R.J."/>
            <person name="Durkin A.S."/>
            <person name="Gwinn M.L."/>
            <person name="Haft D.H."/>
            <person name="Kolonay J.F."/>
            <person name="Smit J."/>
            <person name="Craven M.B."/>
            <person name="Khouri H."/>
            <person name="Shetty J."/>
            <person name="Berry K."/>
            <person name="Utterback T."/>
            <person name="Tran K."/>
            <person name="Wolf A."/>
            <person name="Vamathevan J."/>
            <person name="Ermolaeva M."/>
            <person name="White O."/>
            <person name="Salzberg S.L."/>
            <person name="Venter J.C."/>
            <person name="Shapiro L."/>
            <person name="Fraser C.M."/>
        </authorList>
    </citation>
    <scope>NUCLEOTIDE SEQUENCE [LARGE SCALE GENOMIC DNA]</scope>
    <source>
        <strain evidence="4">ATCC 19089 / CB15</strain>
    </source>
</reference>
<evidence type="ECO:0000259" key="1">
    <source>
        <dbReference type="Pfam" id="PF06742"/>
    </source>
</evidence>
<dbReference type="InterPro" id="IPR010679">
    <property type="entry name" value="DUF1254"/>
</dbReference>
<evidence type="ECO:0000259" key="2">
    <source>
        <dbReference type="Pfam" id="PF06863"/>
    </source>
</evidence>
<feature type="domain" description="DUF1214" evidence="1">
    <location>
        <begin position="318"/>
        <end position="429"/>
    </location>
</feature>
<evidence type="ECO:0000313" key="3">
    <source>
        <dbReference type="EMBL" id="AAK24489.1"/>
    </source>
</evidence>
<dbReference type="Gene3D" id="2.60.120.600">
    <property type="entry name" value="Domain of unknown function DUF1214, C-terminal domain"/>
    <property type="match status" value="1"/>
</dbReference>
<dbReference type="EnsemblBacteria" id="AAK24489">
    <property type="protein sequence ID" value="AAK24489"/>
    <property type="gene ID" value="CC_2518"/>
</dbReference>
<dbReference type="AlphaFoldDB" id="Q9A5D2"/>